<protein>
    <submittedName>
        <fullName evidence="1">Uncharacterized protein</fullName>
    </submittedName>
</protein>
<keyword evidence="2" id="KW-1185">Reference proteome</keyword>
<sequence>MESSGLAWQATVETIKASSTDTQFEMPFRVVLCLLLASVCAFSSAQSHSEYSWNVIKNVLVLGFSKLIDQSVKTACTDQDKKDVL</sequence>
<proteinExistence type="predicted"/>
<reference evidence="1 2" key="1">
    <citation type="journal article" date="2015" name="Genome Biol.">
        <title>Comparative genomics of Steinernema reveals deeply conserved gene regulatory networks.</title>
        <authorList>
            <person name="Dillman A.R."/>
            <person name="Macchietto M."/>
            <person name="Porter C.F."/>
            <person name="Rogers A."/>
            <person name="Williams B."/>
            <person name="Antoshechkin I."/>
            <person name="Lee M.M."/>
            <person name="Goodwin Z."/>
            <person name="Lu X."/>
            <person name="Lewis E.E."/>
            <person name="Goodrich-Blair H."/>
            <person name="Stock S.P."/>
            <person name="Adams B.J."/>
            <person name="Sternberg P.W."/>
            <person name="Mortazavi A."/>
        </authorList>
    </citation>
    <scope>NUCLEOTIDE SEQUENCE [LARGE SCALE GENOMIC DNA]</scope>
    <source>
        <strain evidence="1 2">ALL</strain>
    </source>
</reference>
<gene>
    <name evidence="1" type="ORF">L596_008907</name>
</gene>
<dbReference type="Proteomes" id="UP000298663">
    <property type="component" value="Unassembled WGS sequence"/>
</dbReference>
<dbReference type="AlphaFoldDB" id="A0A4U5PE58"/>
<comment type="caution">
    <text evidence="1">The sequence shown here is derived from an EMBL/GenBank/DDBJ whole genome shotgun (WGS) entry which is preliminary data.</text>
</comment>
<accession>A0A4U5PE58</accession>
<dbReference type="EMBL" id="AZBU02000002">
    <property type="protein sequence ID" value="TKR94646.1"/>
    <property type="molecule type" value="Genomic_DNA"/>
</dbReference>
<name>A0A4U5PE58_STECR</name>
<evidence type="ECO:0000313" key="1">
    <source>
        <dbReference type="EMBL" id="TKR94646.1"/>
    </source>
</evidence>
<evidence type="ECO:0000313" key="2">
    <source>
        <dbReference type="Proteomes" id="UP000298663"/>
    </source>
</evidence>
<organism evidence="1 2">
    <name type="scientific">Steinernema carpocapsae</name>
    <name type="common">Entomopathogenic nematode</name>
    <dbReference type="NCBI Taxonomy" id="34508"/>
    <lineage>
        <taxon>Eukaryota</taxon>
        <taxon>Metazoa</taxon>
        <taxon>Ecdysozoa</taxon>
        <taxon>Nematoda</taxon>
        <taxon>Chromadorea</taxon>
        <taxon>Rhabditida</taxon>
        <taxon>Tylenchina</taxon>
        <taxon>Panagrolaimomorpha</taxon>
        <taxon>Strongyloidoidea</taxon>
        <taxon>Steinernematidae</taxon>
        <taxon>Steinernema</taxon>
    </lineage>
</organism>
<reference evidence="1 2" key="2">
    <citation type="journal article" date="2019" name="G3 (Bethesda)">
        <title>Hybrid Assembly of the Genome of the Entomopathogenic Nematode Steinernema carpocapsae Identifies the X-Chromosome.</title>
        <authorList>
            <person name="Serra L."/>
            <person name="Macchietto M."/>
            <person name="Macias-Munoz A."/>
            <person name="McGill C.J."/>
            <person name="Rodriguez I.M."/>
            <person name="Rodriguez B."/>
            <person name="Murad R."/>
            <person name="Mortazavi A."/>
        </authorList>
    </citation>
    <scope>NUCLEOTIDE SEQUENCE [LARGE SCALE GENOMIC DNA]</scope>
    <source>
        <strain evidence="1 2">ALL</strain>
    </source>
</reference>